<evidence type="ECO:0000256" key="3">
    <source>
        <dbReference type="ARBA" id="ARBA00022676"/>
    </source>
</evidence>
<evidence type="ECO:0000259" key="6">
    <source>
        <dbReference type="Pfam" id="PF00535"/>
    </source>
</evidence>
<gene>
    <name evidence="7" type="ORF">A0O31_00377</name>
    <name evidence="8" type="ORF">TbrSNM41_07940</name>
</gene>
<organism evidence="7 9">
    <name type="scientific">Thermus brockianus</name>
    <dbReference type="NCBI Taxonomy" id="56956"/>
    <lineage>
        <taxon>Bacteria</taxon>
        <taxon>Thermotogati</taxon>
        <taxon>Deinococcota</taxon>
        <taxon>Deinococci</taxon>
        <taxon>Thermales</taxon>
        <taxon>Thermaceae</taxon>
        <taxon>Thermus</taxon>
    </lineage>
</organism>
<evidence type="ECO:0000313" key="10">
    <source>
        <dbReference type="Proteomes" id="UP000831120"/>
    </source>
</evidence>
<proteinExistence type="inferred from homology"/>
<dbReference type="SUPFAM" id="SSF53448">
    <property type="entry name" value="Nucleotide-diphospho-sugar transferases"/>
    <property type="match status" value="1"/>
</dbReference>
<name>A0A1J0LS81_THEBO</name>
<dbReference type="InterPro" id="IPR001173">
    <property type="entry name" value="Glyco_trans_2-like"/>
</dbReference>
<keyword evidence="5" id="KW-0460">Magnesium</keyword>
<dbReference type="Proteomes" id="UP000831120">
    <property type="component" value="Chromosome"/>
</dbReference>
<evidence type="ECO:0000256" key="4">
    <source>
        <dbReference type="ARBA" id="ARBA00022679"/>
    </source>
</evidence>
<dbReference type="OrthoDB" id="9810303at2"/>
<dbReference type="InterPro" id="IPR050256">
    <property type="entry name" value="Glycosyltransferase_2"/>
</dbReference>
<dbReference type="STRING" id="56956.A0O31_00377"/>
<accession>A0A1J0LS81</accession>
<keyword evidence="4 7" id="KW-0808">Transferase</keyword>
<keyword evidence="3" id="KW-0328">Glycosyltransferase</keyword>
<evidence type="ECO:0000313" key="9">
    <source>
        <dbReference type="Proteomes" id="UP000182993"/>
    </source>
</evidence>
<dbReference type="Proteomes" id="UP000182993">
    <property type="component" value="Chromosome"/>
</dbReference>
<dbReference type="Pfam" id="PF00535">
    <property type="entry name" value="Glycos_transf_2"/>
    <property type="match status" value="1"/>
</dbReference>
<dbReference type="RefSeq" id="WP_071676425.1">
    <property type="nucleotide sequence ID" value="NZ_AP025593.1"/>
</dbReference>
<dbReference type="KEGG" id="tbc:A0O31_00377"/>
<evidence type="ECO:0000313" key="7">
    <source>
        <dbReference type="EMBL" id="APD08587.1"/>
    </source>
</evidence>
<dbReference type="AlphaFoldDB" id="A0A1J0LS81"/>
<reference evidence="8 10" key="3">
    <citation type="journal article" date="2022" name="Microbiol. Resour. Announc.">
        <title>Complete Genome Sequences of Thermus Strains Isolated from Senami Hot Spring in Japan.</title>
        <authorList>
            <person name="Miyazaki K."/>
        </authorList>
    </citation>
    <scope>NUCLEOTIDE SEQUENCE [LARGE SCALE GENOMIC DNA]</scope>
    <source>
        <strain evidence="8 10">SNM4-1</strain>
    </source>
</reference>
<dbReference type="CDD" id="cd04179">
    <property type="entry name" value="DPM_DPG-synthase_like"/>
    <property type="match status" value="1"/>
</dbReference>
<reference evidence="9" key="1">
    <citation type="submission" date="2016-06" db="EMBL/GenBank/DDBJ databases">
        <title>Whole genome sequencing of Thermus brockianus strain GE-1.</title>
        <authorList>
            <person name="Schaefers C."/>
            <person name="Blank S."/>
            <person name="Wiebusch S."/>
            <person name="Elleuche S."/>
            <person name="Antranikian G."/>
        </authorList>
    </citation>
    <scope>NUCLEOTIDE SEQUENCE [LARGE SCALE GENOMIC DNA]</scope>
    <source>
        <strain evidence="9">GE-1</strain>
    </source>
</reference>
<dbReference type="PANTHER" id="PTHR48090">
    <property type="entry name" value="UNDECAPRENYL-PHOSPHATE 4-DEOXY-4-FORMAMIDO-L-ARABINOSE TRANSFERASE-RELATED"/>
    <property type="match status" value="1"/>
</dbReference>
<evidence type="ECO:0000256" key="1">
    <source>
        <dbReference type="ARBA" id="ARBA00001946"/>
    </source>
</evidence>
<dbReference type="InterPro" id="IPR029044">
    <property type="entry name" value="Nucleotide-diphossugar_trans"/>
</dbReference>
<dbReference type="EMBL" id="CP016312">
    <property type="protein sequence ID" value="APD08587.1"/>
    <property type="molecule type" value="Genomic_DNA"/>
</dbReference>
<comment type="similarity">
    <text evidence="2">Belongs to the glycosyltransferase 2 family.</text>
</comment>
<sequence length="210" mass="23244">MEATVLIPAFNEEATIARVVRVAREAGFPVVVADDGSKDGTAQRAEEAGAEVVRLPENRGKGGAIAEGLKRVMTPHVVLLDADLLGLKPEHLHALLNPVRAKEAEMAVGVFQGGRLSTDLAMRLTPFLSGQRALATQALREVPGLERARYDLELLLTRHAKAQGWRVRYLPLPGVSQVMKEEKRGLLPGFLHRMRMYREILRYYLRAHLG</sequence>
<evidence type="ECO:0000256" key="5">
    <source>
        <dbReference type="ARBA" id="ARBA00022842"/>
    </source>
</evidence>
<dbReference type="Gene3D" id="3.90.550.10">
    <property type="entry name" value="Spore Coat Polysaccharide Biosynthesis Protein SpsA, Chain A"/>
    <property type="match status" value="1"/>
</dbReference>
<keyword evidence="10" id="KW-1185">Reference proteome</keyword>
<dbReference type="PANTHER" id="PTHR48090:SF10">
    <property type="entry name" value="GLUCOSYL-3-PHOSPHOGLYCERATE SYNTHASE"/>
    <property type="match status" value="1"/>
</dbReference>
<dbReference type="EMBL" id="AP025593">
    <property type="protein sequence ID" value="BDG16060.1"/>
    <property type="molecule type" value="Genomic_DNA"/>
</dbReference>
<comment type="cofactor">
    <cofactor evidence="1">
        <name>Mg(2+)</name>
        <dbReference type="ChEBI" id="CHEBI:18420"/>
    </cofactor>
</comment>
<protein>
    <submittedName>
        <fullName evidence="8">Glycosyl transferase</fullName>
    </submittedName>
    <submittedName>
        <fullName evidence="7">Glycosyltransferase</fullName>
    </submittedName>
</protein>
<reference evidence="7" key="2">
    <citation type="journal article" date="2017" name="Stand. Genomic Sci.">
        <title>Complete genome sequence of Thermus brockianus GE-1 reveals key enzymes of xylan/xylose metabolism.</title>
        <authorList>
            <person name="Schaefers C."/>
            <person name="Blank S."/>
            <person name="Wiebusch S."/>
            <person name="Elleuche S."/>
            <person name="Antranikian G."/>
        </authorList>
    </citation>
    <scope>NUCLEOTIDE SEQUENCE</scope>
    <source>
        <strain evidence="7">GE-1</strain>
    </source>
</reference>
<feature type="domain" description="Glycosyltransferase 2-like" evidence="6">
    <location>
        <begin position="4"/>
        <end position="133"/>
    </location>
</feature>
<evidence type="ECO:0000256" key="2">
    <source>
        <dbReference type="ARBA" id="ARBA00006739"/>
    </source>
</evidence>
<evidence type="ECO:0000313" key="8">
    <source>
        <dbReference type="EMBL" id="BDG16060.1"/>
    </source>
</evidence>
<dbReference type="GO" id="GO:0016757">
    <property type="term" value="F:glycosyltransferase activity"/>
    <property type="evidence" value="ECO:0007669"/>
    <property type="project" value="UniProtKB-KW"/>
</dbReference>